<evidence type="ECO:0000313" key="8">
    <source>
        <dbReference type="Proteomes" id="UP000830375"/>
    </source>
</evidence>
<dbReference type="SUPFAM" id="SSF52540">
    <property type="entry name" value="P-loop containing nucleoside triphosphate hydrolases"/>
    <property type="match status" value="2"/>
</dbReference>
<dbReference type="PROSITE" id="PS51720">
    <property type="entry name" value="G_AIG1"/>
    <property type="match status" value="2"/>
</dbReference>
<dbReference type="EMBL" id="JACTAM010000003">
    <property type="protein sequence ID" value="KAI2666507.1"/>
    <property type="molecule type" value="Genomic_DNA"/>
</dbReference>
<sequence>MLLGARGSGKSSTGNTILRCSAFKSDMQLSRITQFCEKASGDINGRPVAIIDTPGLNRIGRTEREVTREILKSISLYTPGPHVFLLVMPVGNLTNDDKSMHKLIESMFGESIWKYTIIVFTHGDRLEGKAANDVIACSDKELRNFIHKCSGGFLFFNNKDTTNYEPVTELLKKVETLVAINGKSCYALSFYPASERKIKKKMEKILEKRKENIAQKERELVIYCKTEQEVERKKRELWRMEENYARKKAENPAFSLAKRHSSDRKAMASEVKLWDSLKAEIEKETFELDSTLGSETEAEELRIIGSGKSSSGNTILRCNVFTTDMQLSRVTQICEKASGNINGRPVAIIDTPGLNKINRMEKEVIREIMKSVSLYKPGPHVFLLVQPVGNLTNEDKNMQKLIQNMFGKNVWNYTIVLFTHGDRLEGKTPNDVIASSDKDLRDFIRTCSGGYVFFNNKNMGNFEQVTKLLEKIDTLVAINGRSCYTTSFYPNSERKIREKQEKILEERQEEIARKERELEENYEDKDELERKKRELWREEEEDARRLAENPPRRKTLTNLARAPSHVTRSQNLF</sequence>
<evidence type="ECO:0000256" key="5">
    <source>
        <dbReference type="SAM" id="MobiDB-lite"/>
    </source>
</evidence>
<evidence type="ECO:0000256" key="4">
    <source>
        <dbReference type="SAM" id="Coils"/>
    </source>
</evidence>
<feature type="coiled-coil region" evidence="4">
    <location>
        <begin position="199"/>
        <end position="250"/>
    </location>
</feature>
<feature type="compositionally biased region" description="Basic and acidic residues" evidence="5">
    <location>
        <begin position="527"/>
        <end position="551"/>
    </location>
</feature>
<keyword evidence="3" id="KW-0342">GTP-binding</keyword>
<organism evidence="7 8">
    <name type="scientific">Labeo rohita</name>
    <name type="common">Indian major carp</name>
    <name type="synonym">Cyprinus rohita</name>
    <dbReference type="NCBI Taxonomy" id="84645"/>
    <lineage>
        <taxon>Eukaryota</taxon>
        <taxon>Metazoa</taxon>
        <taxon>Chordata</taxon>
        <taxon>Craniata</taxon>
        <taxon>Vertebrata</taxon>
        <taxon>Euteleostomi</taxon>
        <taxon>Actinopterygii</taxon>
        <taxon>Neopterygii</taxon>
        <taxon>Teleostei</taxon>
        <taxon>Ostariophysi</taxon>
        <taxon>Cypriniformes</taxon>
        <taxon>Cyprinidae</taxon>
        <taxon>Labeoninae</taxon>
        <taxon>Labeonini</taxon>
        <taxon>Labeo</taxon>
    </lineage>
</organism>
<feature type="domain" description="AIG1-type G" evidence="6">
    <location>
        <begin position="1"/>
        <end position="195"/>
    </location>
</feature>
<dbReference type="InterPro" id="IPR027417">
    <property type="entry name" value="P-loop_NTPase"/>
</dbReference>
<dbReference type="Proteomes" id="UP000830375">
    <property type="component" value="Unassembled WGS sequence"/>
</dbReference>
<keyword evidence="4" id="KW-0175">Coiled coil</keyword>
<accession>A0ABQ8MVU6</accession>
<feature type="region of interest" description="Disordered" evidence="5">
    <location>
        <begin position="515"/>
        <end position="573"/>
    </location>
</feature>
<evidence type="ECO:0000259" key="6">
    <source>
        <dbReference type="PROSITE" id="PS51720"/>
    </source>
</evidence>
<protein>
    <submittedName>
        <fullName evidence="7">GTPase IMAP family member 4</fullName>
    </submittedName>
</protein>
<feature type="domain" description="AIG1-type G" evidence="6">
    <location>
        <begin position="293"/>
        <end position="493"/>
    </location>
</feature>
<evidence type="ECO:0000256" key="1">
    <source>
        <dbReference type="ARBA" id="ARBA00008535"/>
    </source>
</evidence>
<comment type="similarity">
    <text evidence="1">Belongs to the TRAFAC class TrmE-Era-EngA-EngB-Septin-like GTPase superfamily. AIG1/Toc34/Toc159-like paraseptin GTPase family. IAN subfamily.</text>
</comment>
<keyword evidence="2" id="KW-0547">Nucleotide-binding</keyword>
<proteinExistence type="inferred from homology"/>
<dbReference type="Pfam" id="PF04548">
    <property type="entry name" value="AIG1"/>
    <property type="match status" value="2"/>
</dbReference>
<evidence type="ECO:0000256" key="3">
    <source>
        <dbReference type="ARBA" id="ARBA00023134"/>
    </source>
</evidence>
<comment type="caution">
    <text evidence="7">The sequence shown here is derived from an EMBL/GenBank/DDBJ whole genome shotgun (WGS) entry which is preliminary data.</text>
</comment>
<evidence type="ECO:0000256" key="2">
    <source>
        <dbReference type="ARBA" id="ARBA00022741"/>
    </source>
</evidence>
<dbReference type="InterPro" id="IPR045058">
    <property type="entry name" value="GIMA/IAN/Toc"/>
</dbReference>
<keyword evidence="8" id="KW-1185">Reference proteome</keyword>
<evidence type="ECO:0000313" key="7">
    <source>
        <dbReference type="EMBL" id="KAI2666507.1"/>
    </source>
</evidence>
<dbReference type="PANTHER" id="PTHR10903:SF190">
    <property type="entry name" value="GTPASE IMAP FAMILY MEMBER 4-LIKE"/>
    <property type="match status" value="1"/>
</dbReference>
<gene>
    <name evidence="7" type="ORF">H4Q32_010394</name>
</gene>
<reference evidence="7 8" key="1">
    <citation type="submission" date="2022-01" db="EMBL/GenBank/DDBJ databases">
        <title>A high-quality chromosome-level genome assembly of rohu carp, Labeo rohita.</title>
        <authorList>
            <person name="Arick M.A. II"/>
            <person name="Hsu C.-Y."/>
            <person name="Magbanua Z."/>
            <person name="Pechanova O."/>
            <person name="Grover C."/>
            <person name="Miller E."/>
            <person name="Thrash A."/>
            <person name="Ezzel L."/>
            <person name="Alam S."/>
            <person name="Benzie J."/>
            <person name="Hamilton M."/>
            <person name="Karsi A."/>
            <person name="Lawrence M.L."/>
            <person name="Peterson D.G."/>
        </authorList>
    </citation>
    <scope>NUCLEOTIDE SEQUENCE [LARGE SCALE GENOMIC DNA]</scope>
    <source>
        <strain evidence="8">BAU-BD-2019</strain>
        <tissue evidence="7">Blood</tissue>
    </source>
</reference>
<dbReference type="InterPro" id="IPR006703">
    <property type="entry name" value="G_AIG1"/>
</dbReference>
<name>A0ABQ8MVU6_LABRO</name>
<dbReference type="PANTHER" id="PTHR10903">
    <property type="entry name" value="GTPASE, IMAP FAMILY MEMBER-RELATED"/>
    <property type="match status" value="1"/>
</dbReference>
<dbReference type="Gene3D" id="3.40.50.300">
    <property type="entry name" value="P-loop containing nucleotide triphosphate hydrolases"/>
    <property type="match status" value="2"/>
</dbReference>